<keyword evidence="2" id="KW-0805">Transcription regulation</keyword>
<keyword evidence="4" id="KW-0238">DNA-binding</keyword>
<evidence type="ECO:0000256" key="3">
    <source>
        <dbReference type="ARBA" id="ARBA00023082"/>
    </source>
</evidence>
<dbReference type="Gene3D" id="1.10.1740.10">
    <property type="match status" value="1"/>
</dbReference>
<evidence type="ECO:0000256" key="4">
    <source>
        <dbReference type="ARBA" id="ARBA00023125"/>
    </source>
</evidence>
<dbReference type="Pfam" id="PF04542">
    <property type="entry name" value="Sigma70_r2"/>
    <property type="match status" value="1"/>
</dbReference>
<dbReference type="InterPro" id="IPR014284">
    <property type="entry name" value="RNA_pol_sigma-70_dom"/>
</dbReference>
<feature type="domain" description="RNA polymerase sigma factor 70 region 4 type 2" evidence="8">
    <location>
        <begin position="190"/>
        <end position="239"/>
    </location>
</feature>
<dbReference type="NCBIfam" id="TIGR02937">
    <property type="entry name" value="sigma70-ECF"/>
    <property type="match status" value="1"/>
</dbReference>
<dbReference type="InterPro" id="IPR036388">
    <property type="entry name" value="WH-like_DNA-bd_sf"/>
</dbReference>
<evidence type="ECO:0000259" key="7">
    <source>
        <dbReference type="Pfam" id="PF04542"/>
    </source>
</evidence>
<reference evidence="10" key="1">
    <citation type="journal article" date="2019" name="Int. J. Syst. Evol. Microbiol.">
        <title>The Global Catalogue of Microorganisms (GCM) 10K type strain sequencing project: providing services to taxonomists for standard genome sequencing and annotation.</title>
        <authorList>
            <consortium name="The Broad Institute Genomics Platform"/>
            <consortium name="The Broad Institute Genome Sequencing Center for Infectious Disease"/>
            <person name="Wu L."/>
            <person name="Ma J."/>
        </authorList>
    </citation>
    <scope>NUCLEOTIDE SEQUENCE [LARGE SCALE GENOMIC DNA]</scope>
    <source>
        <strain evidence="10">JCM 18303</strain>
    </source>
</reference>
<gene>
    <name evidence="9" type="ORF">GCM10023321_39200</name>
</gene>
<comment type="similarity">
    <text evidence="1">Belongs to the sigma-70 factor family. ECF subfamily.</text>
</comment>
<evidence type="ECO:0000313" key="9">
    <source>
        <dbReference type="EMBL" id="GAA5158902.1"/>
    </source>
</evidence>
<keyword evidence="3" id="KW-0731">Sigma factor</keyword>
<proteinExistence type="inferred from homology"/>
<dbReference type="Gene3D" id="1.10.10.10">
    <property type="entry name" value="Winged helix-like DNA-binding domain superfamily/Winged helix DNA-binding domain"/>
    <property type="match status" value="1"/>
</dbReference>
<dbReference type="SUPFAM" id="SSF88659">
    <property type="entry name" value="Sigma3 and sigma4 domains of RNA polymerase sigma factors"/>
    <property type="match status" value="1"/>
</dbReference>
<dbReference type="Pfam" id="PF08281">
    <property type="entry name" value="Sigma70_r4_2"/>
    <property type="match status" value="1"/>
</dbReference>
<evidence type="ECO:0000256" key="5">
    <source>
        <dbReference type="ARBA" id="ARBA00023163"/>
    </source>
</evidence>
<evidence type="ECO:0000256" key="2">
    <source>
        <dbReference type="ARBA" id="ARBA00023015"/>
    </source>
</evidence>
<dbReference type="InterPro" id="IPR013249">
    <property type="entry name" value="RNA_pol_sigma70_r4_t2"/>
</dbReference>
<sequence length="253" mass="28344">MASVAVAMTAETSAGPSSGERAVTEKPVEPETDLDWDSWLAELLRGFDVRWLDAIRPASAADRSHRSGLIRVGHARGEAFGEWVARHYREQHGVLIHAAMRYLDNVEDAKEAVHDVIRRMLANPPALDGDDALRGYLYRAVRNEAISRLRQHARRREFEDIRTQLDSEIAVNIGAPLPAIDDSVTRQLVLAKALQRLSQRLREVLLLVDHDGHSMQSAADRLGITPGAVKRYLFNARHALREDESLRQLRSAA</sequence>
<protein>
    <recommendedName>
        <fullName evidence="11">Sigma-70 family RNA polymerase sigma factor</fullName>
    </recommendedName>
</protein>
<evidence type="ECO:0000256" key="6">
    <source>
        <dbReference type="SAM" id="MobiDB-lite"/>
    </source>
</evidence>
<dbReference type="InterPro" id="IPR039425">
    <property type="entry name" value="RNA_pol_sigma-70-like"/>
</dbReference>
<dbReference type="InterPro" id="IPR007627">
    <property type="entry name" value="RNA_pol_sigma70_r2"/>
</dbReference>
<dbReference type="EMBL" id="BAABJP010000016">
    <property type="protein sequence ID" value="GAA5158902.1"/>
    <property type="molecule type" value="Genomic_DNA"/>
</dbReference>
<name>A0ABP9QBC5_9PSEU</name>
<organism evidence="9 10">
    <name type="scientific">Pseudonocardia eucalypti</name>
    <dbReference type="NCBI Taxonomy" id="648755"/>
    <lineage>
        <taxon>Bacteria</taxon>
        <taxon>Bacillati</taxon>
        <taxon>Actinomycetota</taxon>
        <taxon>Actinomycetes</taxon>
        <taxon>Pseudonocardiales</taxon>
        <taxon>Pseudonocardiaceae</taxon>
        <taxon>Pseudonocardia</taxon>
    </lineage>
</organism>
<feature type="region of interest" description="Disordered" evidence="6">
    <location>
        <begin position="1"/>
        <end position="28"/>
    </location>
</feature>
<feature type="domain" description="RNA polymerase sigma-70 region 2" evidence="7">
    <location>
        <begin position="88"/>
        <end position="155"/>
    </location>
</feature>
<dbReference type="Proteomes" id="UP001428817">
    <property type="component" value="Unassembled WGS sequence"/>
</dbReference>
<evidence type="ECO:0000259" key="8">
    <source>
        <dbReference type="Pfam" id="PF08281"/>
    </source>
</evidence>
<evidence type="ECO:0000256" key="1">
    <source>
        <dbReference type="ARBA" id="ARBA00010641"/>
    </source>
</evidence>
<dbReference type="PANTHER" id="PTHR43133:SF8">
    <property type="entry name" value="RNA POLYMERASE SIGMA FACTOR HI_1459-RELATED"/>
    <property type="match status" value="1"/>
</dbReference>
<dbReference type="InterPro" id="IPR013324">
    <property type="entry name" value="RNA_pol_sigma_r3/r4-like"/>
</dbReference>
<evidence type="ECO:0008006" key="11">
    <source>
        <dbReference type="Google" id="ProtNLM"/>
    </source>
</evidence>
<dbReference type="InterPro" id="IPR013325">
    <property type="entry name" value="RNA_pol_sigma_r2"/>
</dbReference>
<accession>A0ABP9QBC5</accession>
<keyword evidence="5" id="KW-0804">Transcription</keyword>
<evidence type="ECO:0000313" key="10">
    <source>
        <dbReference type="Proteomes" id="UP001428817"/>
    </source>
</evidence>
<dbReference type="SUPFAM" id="SSF88946">
    <property type="entry name" value="Sigma2 domain of RNA polymerase sigma factors"/>
    <property type="match status" value="1"/>
</dbReference>
<dbReference type="PANTHER" id="PTHR43133">
    <property type="entry name" value="RNA POLYMERASE ECF-TYPE SIGMA FACTO"/>
    <property type="match status" value="1"/>
</dbReference>
<dbReference type="CDD" id="cd06171">
    <property type="entry name" value="Sigma70_r4"/>
    <property type="match status" value="1"/>
</dbReference>
<keyword evidence="10" id="KW-1185">Reference proteome</keyword>
<comment type="caution">
    <text evidence="9">The sequence shown here is derived from an EMBL/GenBank/DDBJ whole genome shotgun (WGS) entry which is preliminary data.</text>
</comment>